<feature type="transmembrane region" description="Helical" evidence="1">
    <location>
        <begin position="46"/>
        <end position="69"/>
    </location>
</feature>
<keyword evidence="1" id="KW-0812">Transmembrane</keyword>
<protein>
    <recommendedName>
        <fullName evidence="3">Nicotinamide riboside transporter PnuC</fullName>
    </recommendedName>
</protein>
<gene>
    <name evidence="2" type="ORF">UFOVP1437_42</name>
</gene>
<keyword evidence="1" id="KW-1133">Transmembrane helix</keyword>
<name>A0A6J5SFG9_9CAUD</name>
<evidence type="ECO:0000256" key="1">
    <source>
        <dbReference type="SAM" id="Phobius"/>
    </source>
</evidence>
<reference evidence="2" key="1">
    <citation type="submission" date="2020-05" db="EMBL/GenBank/DDBJ databases">
        <authorList>
            <person name="Chiriac C."/>
            <person name="Salcher M."/>
            <person name="Ghai R."/>
            <person name="Kavagutti S V."/>
        </authorList>
    </citation>
    <scope>NUCLEOTIDE SEQUENCE</scope>
</reference>
<evidence type="ECO:0008006" key="3">
    <source>
        <dbReference type="Google" id="ProtNLM"/>
    </source>
</evidence>
<accession>A0A6J5SFG9</accession>
<keyword evidence="1" id="KW-0472">Membrane</keyword>
<proteinExistence type="predicted"/>
<evidence type="ECO:0000313" key="2">
    <source>
        <dbReference type="EMBL" id="CAB4212528.1"/>
    </source>
</evidence>
<dbReference type="EMBL" id="LR797382">
    <property type="protein sequence ID" value="CAB4212528.1"/>
    <property type="molecule type" value="Genomic_DNA"/>
</dbReference>
<organism evidence="2">
    <name type="scientific">uncultured Caudovirales phage</name>
    <dbReference type="NCBI Taxonomy" id="2100421"/>
    <lineage>
        <taxon>Viruses</taxon>
        <taxon>Duplodnaviria</taxon>
        <taxon>Heunggongvirae</taxon>
        <taxon>Uroviricota</taxon>
        <taxon>Caudoviricetes</taxon>
        <taxon>Peduoviridae</taxon>
        <taxon>Maltschvirus</taxon>
        <taxon>Maltschvirus maltsch</taxon>
    </lineage>
</organism>
<sequence length="77" mass="8961">MNYIEIMAVITSLAAALILTEGKPHKVWMSLVLWLVGSMLWFIVGYAQGIFSLMFINVCFFFIELYGLFKWVKIKHK</sequence>